<dbReference type="SUPFAM" id="SSF48452">
    <property type="entry name" value="TPR-like"/>
    <property type="match status" value="1"/>
</dbReference>
<dbReference type="EMBL" id="JACSOD020000500">
    <property type="protein sequence ID" value="MBM6500265.1"/>
    <property type="molecule type" value="Genomic_DNA"/>
</dbReference>
<comment type="caution">
    <text evidence="1">The sequence shown here is derived from an EMBL/GenBank/DDBJ whole genome shotgun (WGS) entry which is preliminary data.</text>
</comment>
<dbReference type="InterPro" id="IPR011990">
    <property type="entry name" value="TPR-like_helical_dom_sf"/>
</dbReference>
<dbReference type="RefSeq" id="WP_187656725.1">
    <property type="nucleotide sequence ID" value="NZ_JACSOD020000500.1"/>
</dbReference>
<keyword evidence="2" id="KW-1185">Reference proteome</keyword>
<evidence type="ECO:0008006" key="3">
    <source>
        <dbReference type="Google" id="ProtNLM"/>
    </source>
</evidence>
<reference evidence="1 2" key="1">
    <citation type="submission" date="2021-02" db="EMBL/GenBank/DDBJ databases">
        <authorList>
            <person name="Jung H.S."/>
            <person name="Chun B.H."/>
            <person name="Jeon C.O."/>
        </authorList>
    </citation>
    <scope>NUCLEOTIDE SEQUENCE [LARGE SCALE GENOMIC DNA]</scope>
    <source>
        <strain evidence="1 2">LMG 25203</strain>
    </source>
</reference>
<accession>A0ABS2CZ99</accession>
<name>A0ABS2CZ99_9FLAO</name>
<proteinExistence type="predicted"/>
<dbReference type="Gene3D" id="1.25.40.10">
    <property type="entry name" value="Tetratricopeptide repeat domain"/>
    <property type="match status" value="1"/>
</dbReference>
<organism evidence="1 2">
    <name type="scientific">Flavobacterium macrobrachii</name>
    <dbReference type="NCBI Taxonomy" id="591204"/>
    <lineage>
        <taxon>Bacteria</taxon>
        <taxon>Pseudomonadati</taxon>
        <taxon>Bacteroidota</taxon>
        <taxon>Flavobacteriia</taxon>
        <taxon>Flavobacteriales</taxon>
        <taxon>Flavobacteriaceae</taxon>
        <taxon>Flavobacterium</taxon>
    </lineage>
</organism>
<evidence type="ECO:0000313" key="1">
    <source>
        <dbReference type="EMBL" id="MBM6500265.1"/>
    </source>
</evidence>
<evidence type="ECO:0000313" key="2">
    <source>
        <dbReference type="Proteomes" id="UP000759529"/>
    </source>
</evidence>
<gene>
    <name evidence="1" type="ORF">H9X54_013285</name>
</gene>
<sequence>MRVNILMILLTIYSVSNAQKMDCSKQVKEYKDFLILKKMDESIQPWESVLKNCPKDNPELYTDGITIYQYRIETAKSSEEKEKVVRDFMKFYDQFHKNFPEKSKDYEIKKGLLLVDNSIGTDDEILTLFESGFSKVKDVEGRVIFSYFKLFNKKYKNTDSKISTNTYVEKYSSLYQLTNEMLLSKPKYSDEYNATLRSLKSEARSVINCENLTAYYDDKINENKENVQWFETALDILSNRCSDKPIFLSMAQKFYDLNKTAKSSSFLAMAFVKNRKNNDAKKYFEEAAILENDSIEKAKIYYNLGATLYNDDLEKTKQFMNKAISFDPMLDRAYLFLSNAYVNNAEKCTDNNFDKKAVYYLAIQTIKRAQNKNPKFAGKYDSLIAELEKKSLSVEEIFQAKLFGKTYKIKCGINEIVEFPQKK</sequence>
<dbReference type="Proteomes" id="UP000759529">
    <property type="component" value="Unassembled WGS sequence"/>
</dbReference>
<protein>
    <recommendedName>
        <fullName evidence="3">Tetratricopeptide repeat protein</fullName>
    </recommendedName>
</protein>